<protein>
    <submittedName>
        <fullName evidence="1">Sulfotransferase</fullName>
    </submittedName>
</protein>
<dbReference type="RefSeq" id="WP_377283519.1">
    <property type="nucleotide sequence ID" value="NZ_JBHRSI010000009.1"/>
</dbReference>
<evidence type="ECO:0000313" key="2">
    <source>
        <dbReference type="Proteomes" id="UP001597237"/>
    </source>
</evidence>
<dbReference type="InterPro" id="IPR027417">
    <property type="entry name" value="P-loop_NTPase"/>
</dbReference>
<gene>
    <name evidence="1" type="ORF">ACFSC0_14095</name>
</gene>
<keyword evidence="2" id="KW-1185">Reference proteome</keyword>
<organism evidence="1 2">
    <name type="scientific">Phenylobacterium terrae</name>
    <dbReference type="NCBI Taxonomy" id="2665495"/>
    <lineage>
        <taxon>Bacteria</taxon>
        <taxon>Pseudomonadati</taxon>
        <taxon>Pseudomonadota</taxon>
        <taxon>Alphaproteobacteria</taxon>
        <taxon>Caulobacterales</taxon>
        <taxon>Caulobacteraceae</taxon>
        <taxon>Phenylobacterium</taxon>
    </lineage>
</organism>
<evidence type="ECO:0000313" key="1">
    <source>
        <dbReference type="EMBL" id="MFD1784534.1"/>
    </source>
</evidence>
<comment type="caution">
    <text evidence="1">The sequence shown here is derived from an EMBL/GenBank/DDBJ whole genome shotgun (WGS) entry which is preliminary data.</text>
</comment>
<dbReference type="SUPFAM" id="SSF52540">
    <property type="entry name" value="P-loop containing nucleoside triphosphate hydrolases"/>
    <property type="match status" value="1"/>
</dbReference>
<name>A0ABW4N3I2_9CAUL</name>
<reference evidence="2" key="1">
    <citation type="journal article" date="2019" name="Int. J. Syst. Evol. Microbiol.">
        <title>The Global Catalogue of Microorganisms (GCM) 10K type strain sequencing project: providing services to taxonomists for standard genome sequencing and annotation.</title>
        <authorList>
            <consortium name="The Broad Institute Genomics Platform"/>
            <consortium name="The Broad Institute Genome Sequencing Center for Infectious Disease"/>
            <person name="Wu L."/>
            <person name="Ma J."/>
        </authorList>
    </citation>
    <scope>NUCLEOTIDE SEQUENCE [LARGE SCALE GENOMIC DNA]</scope>
    <source>
        <strain evidence="2">DFY28</strain>
    </source>
</reference>
<dbReference type="EMBL" id="JBHUEY010000001">
    <property type="protein sequence ID" value="MFD1784534.1"/>
    <property type="molecule type" value="Genomic_DNA"/>
</dbReference>
<proteinExistence type="predicted"/>
<dbReference type="Gene3D" id="3.40.50.300">
    <property type="entry name" value="P-loop containing nucleotide triphosphate hydrolases"/>
    <property type="match status" value="1"/>
</dbReference>
<dbReference type="Pfam" id="PF13469">
    <property type="entry name" value="Sulfotransfer_3"/>
    <property type="match status" value="1"/>
</dbReference>
<sequence length="497" mass="54584">MSGSVEDRGSANPVFSDDPADWADVLRAYLKASSPERFAAAQAAGTLEPSLRQAVDWGRTEGAALDPAELAAKLKALVANIPVTAPVDEGPLGDDPGAWPGELIEHFRRASPERFRIAEQAGRVRPNVEALVAEAKDEWAALPSGDAAARRAFKQRLLGRSDVLSRPVLALKPSRPASAGESADLHLGPGGRTQARSPDFFILGPERSGTTIVGAALSSSPDVFVLNDTMVFLRWISMRHQIAETRRIGEQHGMRADFVPTLPEDPDQPAAMSHVKWLLGMLVSTYYGAGANPAEPNKNLARFALHGDLLDVEQILAAVREGCDWRQVMALVYGSLTPAQFASRRVLGEKTPANVLHHRELRRFHPHARFVCIVRRPETNLASIYRRYPSPELEHALGHYAKFCDAIVDLAESGADCTFIRYEDFTADPAATLSRMAEAVGAPPWPYDPQFRSYNMPEYTGAGVDPSRGENISHIGERERELIRARTREFRALFYPD</sequence>
<dbReference type="Proteomes" id="UP001597237">
    <property type="component" value="Unassembled WGS sequence"/>
</dbReference>
<accession>A0ABW4N3I2</accession>